<dbReference type="EMBL" id="MF370964">
    <property type="protein sequence ID" value="ASU03307.1"/>
    <property type="molecule type" value="Genomic_DNA"/>
</dbReference>
<name>A0A223LFU9_9CAUD</name>
<dbReference type="Pfam" id="PF04381">
    <property type="entry name" value="RdgC"/>
    <property type="match status" value="1"/>
</dbReference>
<reference evidence="1 2" key="1">
    <citation type="submission" date="2017-06" db="EMBL/GenBank/DDBJ databases">
        <title>A Novel Lytic Pseudoalteromonas phage Isolated from Qingdao coast of China.</title>
        <authorList>
            <person name="Li H."/>
        </authorList>
    </citation>
    <scope>NUCLEOTIDE SEQUENCE [LARGE SCALE GENOMIC DNA]</scope>
</reference>
<accession>A0A223LFU9</accession>
<dbReference type="Proteomes" id="UP000222256">
    <property type="component" value="Segment"/>
</dbReference>
<dbReference type="GO" id="GO:0006310">
    <property type="term" value="P:DNA recombination"/>
    <property type="evidence" value="ECO:0007669"/>
    <property type="project" value="InterPro"/>
</dbReference>
<sequence length="298" mass="33641">MKKFAVYNFKGAIQLNEEEILTKTVNTLTKEQTTLVSFDPLFDETFVQDVNDYQVAKIRFNSRKEPDKTILAEQVDSYLETIDLPQDESSYQQLCNAVQEEKRLELMQYTGYTSKAAIVAVDNSTGKVVIAEARNFADMIMGDLLSCFEGDYSELELLSTEPVATETILTGFLLDERKNLPDPFTLVEKVSLGKKSVLDKKPSSATIKVSKTYPAVDEILSLVTDLGNVVKDLELEFDGILCFNVTNTLSIESVKFLEDLKFKPDEDTSDSVNFMTQYQLQLPVVFDVINRLEEVIVK</sequence>
<dbReference type="KEGG" id="vg:54981630"/>
<keyword evidence="2" id="KW-1185">Reference proteome</keyword>
<organism evidence="1 2">
    <name type="scientific">Pseudoalteromonas phage J2-1</name>
    <dbReference type="NCBI Taxonomy" id="2023998"/>
    <lineage>
        <taxon>Viruses</taxon>
        <taxon>Duplodnaviria</taxon>
        <taxon>Heunggongvirae</taxon>
        <taxon>Uroviricota</taxon>
        <taxon>Caudoviricetes</taxon>
        <taxon>Qingdaovirus</taxon>
        <taxon>Qingdaovirus J21</taxon>
    </lineage>
</organism>
<evidence type="ECO:0000313" key="1">
    <source>
        <dbReference type="EMBL" id="ASU03307.1"/>
    </source>
</evidence>
<dbReference type="InterPro" id="IPR007476">
    <property type="entry name" value="RdgC"/>
</dbReference>
<evidence type="ECO:0008006" key="3">
    <source>
        <dbReference type="Google" id="ProtNLM"/>
    </source>
</evidence>
<dbReference type="GeneID" id="54981630"/>
<evidence type="ECO:0000313" key="2">
    <source>
        <dbReference type="Proteomes" id="UP000222256"/>
    </source>
</evidence>
<proteinExistence type="predicted"/>
<protein>
    <recommendedName>
        <fullName evidence="3">Recombination-associated protein</fullName>
    </recommendedName>
</protein>
<dbReference type="RefSeq" id="YP_009791448.1">
    <property type="nucleotide sequence ID" value="NC_047839.1"/>
</dbReference>